<dbReference type="InterPro" id="IPR001266">
    <property type="entry name" value="Ribosomal_eS19"/>
</dbReference>
<keyword evidence="3" id="KW-0687">Ribonucleoprotein</keyword>
<keyword evidence="5" id="KW-1185">Reference proteome</keyword>
<dbReference type="PANTHER" id="PTHR11710">
    <property type="entry name" value="40S RIBOSOMAL PROTEIN S19"/>
    <property type="match status" value="1"/>
</dbReference>
<dbReference type="GO" id="GO:0000028">
    <property type="term" value="P:ribosomal small subunit assembly"/>
    <property type="evidence" value="ECO:0000318"/>
    <property type="project" value="GO_Central"/>
</dbReference>
<accession>A0A2A6D122</accession>
<comment type="similarity">
    <text evidence="1">Belongs to the eukaryotic ribosomal protein eS19 family.</text>
</comment>
<dbReference type="PANTHER" id="PTHR11710:SF0">
    <property type="entry name" value="40S RIBOSOMAL PROTEIN S19"/>
    <property type="match status" value="1"/>
</dbReference>
<evidence type="ECO:0000256" key="3">
    <source>
        <dbReference type="ARBA" id="ARBA00023274"/>
    </source>
</evidence>
<name>A0A2A6D122_PRIPA</name>
<dbReference type="AlphaFoldDB" id="A0A2A6D122"/>
<dbReference type="Pfam" id="PF01090">
    <property type="entry name" value="Ribosomal_S19e"/>
    <property type="match status" value="1"/>
</dbReference>
<sequence length="116" mass="12429">MLSRMETSTQARLIDGFVYDAGQKAVKRIAHFLKQTGKVKVPEWSDLVKLGVTKDMAPPTLTGSTSAPPLGLAACTSALPSQHLPYGSVIHKALKSLEALKWVDKSEDGKGRLQAG</sequence>
<dbReference type="Proteomes" id="UP000005239">
    <property type="component" value="Unassembled WGS sequence"/>
</dbReference>
<dbReference type="InterPro" id="IPR036390">
    <property type="entry name" value="WH_DNA-bd_sf"/>
</dbReference>
<evidence type="ECO:0000256" key="2">
    <source>
        <dbReference type="ARBA" id="ARBA00022980"/>
    </source>
</evidence>
<proteinExistence type="inferred from homology"/>
<gene>
    <name evidence="4" type="primary">WBGene00116119</name>
</gene>
<evidence type="ECO:0000313" key="4">
    <source>
        <dbReference type="EnsemblMetazoa" id="PPA26565.1"/>
    </source>
</evidence>
<dbReference type="SUPFAM" id="SSF46785">
    <property type="entry name" value="Winged helix' DNA-binding domain"/>
    <property type="match status" value="1"/>
</dbReference>
<dbReference type="EnsemblMetazoa" id="PPA26565.1">
    <property type="protein sequence ID" value="PPA26565.1"/>
    <property type="gene ID" value="WBGene00116119"/>
</dbReference>
<evidence type="ECO:0000313" key="5">
    <source>
        <dbReference type="Proteomes" id="UP000005239"/>
    </source>
</evidence>
<reference evidence="5" key="1">
    <citation type="journal article" date="2008" name="Nat. Genet.">
        <title>The Pristionchus pacificus genome provides a unique perspective on nematode lifestyle and parasitism.</title>
        <authorList>
            <person name="Dieterich C."/>
            <person name="Clifton S.W."/>
            <person name="Schuster L.N."/>
            <person name="Chinwalla A."/>
            <person name="Delehaunty K."/>
            <person name="Dinkelacker I."/>
            <person name="Fulton L."/>
            <person name="Fulton R."/>
            <person name="Godfrey J."/>
            <person name="Minx P."/>
            <person name="Mitreva M."/>
            <person name="Roeseler W."/>
            <person name="Tian H."/>
            <person name="Witte H."/>
            <person name="Yang S.P."/>
            <person name="Wilson R.K."/>
            <person name="Sommer R.J."/>
        </authorList>
    </citation>
    <scope>NUCLEOTIDE SEQUENCE [LARGE SCALE GENOMIC DNA]</scope>
    <source>
        <strain evidence="5">PS312</strain>
    </source>
</reference>
<dbReference type="GO" id="GO:0003723">
    <property type="term" value="F:RNA binding"/>
    <property type="evidence" value="ECO:0000318"/>
    <property type="project" value="GO_Central"/>
</dbReference>
<dbReference type="SMART" id="SM01413">
    <property type="entry name" value="Ribosomal_S19e"/>
    <property type="match status" value="1"/>
</dbReference>
<dbReference type="OrthoDB" id="428974at2759"/>
<protein>
    <submittedName>
        <fullName evidence="4">Ribosomal protein</fullName>
    </submittedName>
</protein>
<dbReference type="Gene3D" id="1.10.10.10">
    <property type="entry name" value="Winged helix-like DNA-binding domain superfamily/Winged helix DNA-binding domain"/>
    <property type="match status" value="1"/>
</dbReference>
<organism evidence="4 5">
    <name type="scientific">Pristionchus pacificus</name>
    <name type="common">Parasitic nematode worm</name>
    <dbReference type="NCBI Taxonomy" id="54126"/>
    <lineage>
        <taxon>Eukaryota</taxon>
        <taxon>Metazoa</taxon>
        <taxon>Ecdysozoa</taxon>
        <taxon>Nematoda</taxon>
        <taxon>Chromadorea</taxon>
        <taxon>Rhabditida</taxon>
        <taxon>Rhabditina</taxon>
        <taxon>Diplogasteromorpha</taxon>
        <taxon>Diplogasteroidea</taxon>
        <taxon>Neodiplogasteridae</taxon>
        <taxon>Pristionchus</taxon>
    </lineage>
</organism>
<dbReference type="GO" id="GO:0003735">
    <property type="term" value="F:structural constituent of ribosome"/>
    <property type="evidence" value="ECO:0000318"/>
    <property type="project" value="GO_Central"/>
</dbReference>
<reference evidence="4" key="2">
    <citation type="submission" date="2022-06" db="UniProtKB">
        <authorList>
            <consortium name="EnsemblMetazoa"/>
        </authorList>
    </citation>
    <scope>IDENTIFICATION</scope>
    <source>
        <strain evidence="4">PS312</strain>
    </source>
</reference>
<dbReference type="GO" id="GO:0006412">
    <property type="term" value="P:translation"/>
    <property type="evidence" value="ECO:0007669"/>
    <property type="project" value="InterPro"/>
</dbReference>
<evidence type="ECO:0000256" key="1">
    <source>
        <dbReference type="ARBA" id="ARBA00010014"/>
    </source>
</evidence>
<dbReference type="InterPro" id="IPR036388">
    <property type="entry name" value="WH-like_DNA-bd_sf"/>
</dbReference>
<accession>A0A8R1UHZ2</accession>
<keyword evidence="2" id="KW-0689">Ribosomal protein</keyword>
<dbReference type="GO" id="GO:0022627">
    <property type="term" value="C:cytosolic small ribosomal subunit"/>
    <property type="evidence" value="ECO:0000318"/>
    <property type="project" value="GO_Central"/>
</dbReference>